<dbReference type="InterPro" id="IPR014940">
    <property type="entry name" value="BAAT_C"/>
</dbReference>
<dbReference type="InterPro" id="IPR029058">
    <property type="entry name" value="AB_hydrolase_fold"/>
</dbReference>
<dbReference type="Pfam" id="PF08840">
    <property type="entry name" value="BAAT_C"/>
    <property type="match status" value="1"/>
</dbReference>
<dbReference type="PANTHER" id="PTHR10824:SF4">
    <property type="entry name" value="ACYL-COENZYME A THIOESTERASE 1-LIKE"/>
    <property type="match status" value="1"/>
</dbReference>
<dbReference type="RefSeq" id="WP_309771572.1">
    <property type="nucleotide sequence ID" value="NZ_JAVIZC010000003.1"/>
</dbReference>
<dbReference type="AlphaFoldDB" id="A0AAJ2BP31"/>
<dbReference type="Proteomes" id="UP001255601">
    <property type="component" value="Unassembled WGS sequence"/>
</dbReference>
<feature type="domain" description="BAAT/Acyl-CoA thioester hydrolase C-terminal" evidence="1">
    <location>
        <begin position="71"/>
        <end position="278"/>
    </location>
</feature>
<dbReference type="Gene3D" id="3.40.50.1820">
    <property type="entry name" value="alpha/beta hydrolase"/>
    <property type="match status" value="1"/>
</dbReference>
<dbReference type="GO" id="GO:0006637">
    <property type="term" value="P:acyl-CoA metabolic process"/>
    <property type="evidence" value="ECO:0007669"/>
    <property type="project" value="TreeGrafter"/>
</dbReference>
<proteinExistence type="predicted"/>
<protein>
    <recommendedName>
        <fullName evidence="1">BAAT/Acyl-CoA thioester hydrolase C-terminal domain-containing protein</fullName>
    </recommendedName>
</protein>
<dbReference type="SUPFAM" id="SSF53474">
    <property type="entry name" value="alpha/beta-Hydrolases"/>
    <property type="match status" value="1"/>
</dbReference>
<accession>A0AAJ2BP31</accession>
<dbReference type="PANTHER" id="PTHR10824">
    <property type="entry name" value="ACYL-COENZYME A THIOESTERASE-RELATED"/>
    <property type="match status" value="1"/>
</dbReference>
<evidence type="ECO:0000259" key="1">
    <source>
        <dbReference type="Pfam" id="PF08840"/>
    </source>
</evidence>
<sequence length="280" mass="30177">MTGHDIEQLTGEVRGTFVGGVSDRETGVIILAGSSGRIDTGRARLFAEAGTNALALQWFGGENQPAGICEVELETFVRATDLMISRGCRRIVFIGTSKGAEAALLTSIVDERVNAVVAISPTSVVWGNIGSGIDGIAWPERSSWSFGGAPIEFVPADTSWTNEYRDGLVSYRSFFLRCLTSNPEASKRARIPIETSSADIILVAGGDDALWPSDVFASHLLESRRTHGKHATLIFNQEAGHRVLFPGETTPRSKLHAHGGNDEADRMLGLEAWQALQKLL</sequence>
<dbReference type="GO" id="GO:0047617">
    <property type="term" value="F:fatty acyl-CoA hydrolase activity"/>
    <property type="evidence" value="ECO:0007669"/>
    <property type="project" value="TreeGrafter"/>
</dbReference>
<reference evidence="2" key="1">
    <citation type="submission" date="2023-08" db="EMBL/GenBank/DDBJ databases">
        <title>Functional and genomic diversity of the sorghum phyllosphere microbiome.</title>
        <authorList>
            <person name="Shade A."/>
        </authorList>
    </citation>
    <scope>NUCLEOTIDE SEQUENCE</scope>
    <source>
        <strain evidence="2">SORGH_AS_0974</strain>
    </source>
</reference>
<organism evidence="2 3">
    <name type="scientific">Agrobacterium larrymoorei</name>
    <dbReference type="NCBI Taxonomy" id="160699"/>
    <lineage>
        <taxon>Bacteria</taxon>
        <taxon>Pseudomonadati</taxon>
        <taxon>Pseudomonadota</taxon>
        <taxon>Alphaproteobacteria</taxon>
        <taxon>Hyphomicrobiales</taxon>
        <taxon>Rhizobiaceae</taxon>
        <taxon>Rhizobium/Agrobacterium group</taxon>
        <taxon>Agrobacterium</taxon>
    </lineage>
</organism>
<evidence type="ECO:0000313" key="3">
    <source>
        <dbReference type="Proteomes" id="UP001255601"/>
    </source>
</evidence>
<gene>
    <name evidence="2" type="ORF">QE369_003237</name>
</gene>
<name>A0AAJ2BP31_9HYPH</name>
<evidence type="ECO:0000313" key="2">
    <source>
        <dbReference type="EMBL" id="MDR6103040.1"/>
    </source>
</evidence>
<dbReference type="EMBL" id="JAVIZC010000003">
    <property type="protein sequence ID" value="MDR6103040.1"/>
    <property type="molecule type" value="Genomic_DNA"/>
</dbReference>
<comment type="caution">
    <text evidence="2">The sequence shown here is derived from an EMBL/GenBank/DDBJ whole genome shotgun (WGS) entry which is preliminary data.</text>
</comment>
<dbReference type="GO" id="GO:0006631">
    <property type="term" value="P:fatty acid metabolic process"/>
    <property type="evidence" value="ECO:0007669"/>
    <property type="project" value="TreeGrafter"/>
</dbReference>